<comment type="caution">
    <text evidence="1">The sequence shown here is derived from an EMBL/GenBank/DDBJ whole genome shotgun (WGS) entry which is preliminary data.</text>
</comment>
<accession>A0AAW0B3K8</accession>
<name>A0AAW0B3K8_9AGAR</name>
<protein>
    <submittedName>
        <fullName evidence="1">Uncharacterized protein</fullName>
    </submittedName>
</protein>
<organism evidence="1 2">
    <name type="scientific">Paramarasmius palmivorus</name>
    <dbReference type="NCBI Taxonomy" id="297713"/>
    <lineage>
        <taxon>Eukaryota</taxon>
        <taxon>Fungi</taxon>
        <taxon>Dikarya</taxon>
        <taxon>Basidiomycota</taxon>
        <taxon>Agaricomycotina</taxon>
        <taxon>Agaricomycetes</taxon>
        <taxon>Agaricomycetidae</taxon>
        <taxon>Agaricales</taxon>
        <taxon>Marasmiineae</taxon>
        <taxon>Marasmiaceae</taxon>
        <taxon>Paramarasmius</taxon>
    </lineage>
</organism>
<evidence type="ECO:0000313" key="1">
    <source>
        <dbReference type="EMBL" id="KAK7020185.1"/>
    </source>
</evidence>
<dbReference type="Gene3D" id="3.40.198.10">
    <property type="entry name" value="Delta-endotoxin CytB-like"/>
    <property type="match status" value="1"/>
</dbReference>
<dbReference type="SUPFAM" id="SSF55676">
    <property type="entry name" value="CytB endotoxin-like"/>
    <property type="match status" value="1"/>
</dbReference>
<proteinExistence type="predicted"/>
<reference evidence="1 2" key="1">
    <citation type="submission" date="2024-01" db="EMBL/GenBank/DDBJ databases">
        <title>A draft genome for a cacao thread blight-causing isolate of Paramarasmius palmivorus.</title>
        <authorList>
            <person name="Baruah I.K."/>
            <person name="Bukari Y."/>
            <person name="Amoako-Attah I."/>
            <person name="Meinhardt L.W."/>
            <person name="Bailey B.A."/>
            <person name="Cohen S.P."/>
        </authorList>
    </citation>
    <scope>NUCLEOTIDE SEQUENCE [LARGE SCALE GENOMIC DNA]</scope>
    <source>
        <strain evidence="1 2">GH-12</strain>
    </source>
</reference>
<dbReference type="InterPro" id="IPR035918">
    <property type="entry name" value="CytB_endotoxin-like_sf"/>
</dbReference>
<gene>
    <name evidence="1" type="ORF">VNI00_017834</name>
</gene>
<evidence type="ECO:0000313" key="2">
    <source>
        <dbReference type="Proteomes" id="UP001383192"/>
    </source>
</evidence>
<sequence length="211" mass="23408">MTNAKATDEDTPFDTCAKLTPELFLAQIQLNKFAGQYLTSISGDQTFDKDGFLSAVRKYPFSDLTILPVPENPSQPPSGNNPVSQMCNNIVYFMRDEIGIPIDADAMYATVNNAFTNLKWATEQGFASFSSSSSGSNSAFEYRVMFSAPVDEETFVSFVCTILLEADIRTEEEWWGLVSSTRKHFRCAIWGIKLQVKKGFEYDPDGPVVGG</sequence>
<dbReference type="Proteomes" id="UP001383192">
    <property type="component" value="Unassembled WGS sequence"/>
</dbReference>
<keyword evidence="2" id="KW-1185">Reference proteome</keyword>
<dbReference type="AlphaFoldDB" id="A0AAW0B3K8"/>
<dbReference type="EMBL" id="JAYKXP010000192">
    <property type="protein sequence ID" value="KAK7020185.1"/>
    <property type="molecule type" value="Genomic_DNA"/>
</dbReference>